<evidence type="ECO:0000313" key="2">
    <source>
        <dbReference type="Proteomes" id="UP000199452"/>
    </source>
</evidence>
<reference evidence="1 2" key="1">
    <citation type="submission" date="2016-09" db="EMBL/GenBank/DDBJ databases">
        <authorList>
            <person name="Capua I."/>
            <person name="De Benedictis P."/>
            <person name="Joannis T."/>
            <person name="Lombin L.H."/>
            <person name="Cattoli G."/>
        </authorList>
    </citation>
    <scope>NUCLEOTIDE SEQUENCE [LARGE SCALE GENOMIC DNA]</scope>
    <source>
        <strain evidence="1 2">A7P-90m</strain>
    </source>
</reference>
<keyword evidence="1" id="KW-0645">Protease</keyword>
<dbReference type="EMBL" id="FMYP01000102">
    <property type="protein sequence ID" value="SDD20287.1"/>
    <property type="molecule type" value="Genomic_DNA"/>
</dbReference>
<accession>A0A1G6SVN9</accession>
<keyword evidence="1" id="KW-0378">Hydrolase</keyword>
<dbReference type="InterPro" id="IPR008969">
    <property type="entry name" value="CarboxyPept-like_regulatory"/>
</dbReference>
<dbReference type="SUPFAM" id="SSF49464">
    <property type="entry name" value="Carboxypeptidase regulatory domain-like"/>
    <property type="match status" value="1"/>
</dbReference>
<dbReference type="Gene3D" id="2.60.40.1120">
    <property type="entry name" value="Carboxypeptidase-like, regulatory domain"/>
    <property type="match status" value="1"/>
</dbReference>
<evidence type="ECO:0000313" key="1">
    <source>
        <dbReference type="EMBL" id="SDD20287.1"/>
    </source>
</evidence>
<dbReference type="OrthoDB" id="1325392at2"/>
<dbReference type="Proteomes" id="UP000199452">
    <property type="component" value="Unassembled WGS sequence"/>
</dbReference>
<proteinExistence type="predicted"/>
<protein>
    <submittedName>
        <fullName evidence="1">Carboxypeptidase regulatory-like domain-containing protein</fullName>
    </submittedName>
</protein>
<dbReference type="AlphaFoldDB" id="A0A1G6SVN9"/>
<gene>
    <name evidence="1" type="ORF">SAMN05216323_11021</name>
</gene>
<keyword evidence="1" id="KW-0121">Carboxypeptidase</keyword>
<keyword evidence="2" id="KW-1185">Reference proteome</keyword>
<dbReference type="RefSeq" id="WP_092440914.1">
    <property type="nucleotide sequence ID" value="NZ_FMYP01000102.1"/>
</dbReference>
<sequence length="312" mass="34409">MTSNQEDKLSMYYVVKNTCEKYQATWTTNAVFAATYNLWAEKIPLIEANRDIQALGISGVTISKSEKREIMIVNTLFVEKRVQSYANVENNSELLESIKYTASDLKKARDNDVVAMCNIVYTKARANAPAIETYGVTEDIFAKLQNSIAEYSASLPQPKAARSQAKTATENLSKYFKEADNLLAKRLDLDIELFKTTKPEFYSQFKTARIVIATGGFATSVIGCITNTTTGQPMKGATITFVATNGGTTKAAATAPTKPVVKRSANKGKFRASLHENTYRVTVEKIGFKKQELTISVARGESTDLNIGLEKE</sequence>
<organism evidence="1 2">
    <name type="scientific">Williamwhitmania taraxaci</name>
    <dbReference type="NCBI Taxonomy" id="1640674"/>
    <lineage>
        <taxon>Bacteria</taxon>
        <taxon>Pseudomonadati</taxon>
        <taxon>Bacteroidota</taxon>
        <taxon>Bacteroidia</taxon>
        <taxon>Bacteroidales</taxon>
        <taxon>Williamwhitmaniaceae</taxon>
        <taxon>Williamwhitmania</taxon>
    </lineage>
</organism>
<dbReference type="Pfam" id="PF13620">
    <property type="entry name" value="CarboxypepD_reg"/>
    <property type="match status" value="1"/>
</dbReference>
<name>A0A1G6SVN9_9BACT</name>
<dbReference type="GO" id="GO:0004180">
    <property type="term" value="F:carboxypeptidase activity"/>
    <property type="evidence" value="ECO:0007669"/>
    <property type="project" value="UniProtKB-KW"/>
</dbReference>